<reference evidence="6 7" key="1">
    <citation type="submission" date="2020-08" db="EMBL/GenBank/DDBJ databases">
        <title>Plant Genome Project.</title>
        <authorList>
            <person name="Zhang R.-G."/>
        </authorList>
    </citation>
    <scope>NUCLEOTIDE SEQUENCE [LARGE SCALE GENOMIC DNA]</scope>
    <source>
        <strain evidence="6">WSP0</strain>
        <tissue evidence="6">Leaf</tissue>
    </source>
</reference>
<keyword evidence="3" id="KW-0223">Dioxygenase</keyword>
<evidence type="ECO:0000256" key="4">
    <source>
        <dbReference type="ARBA" id="ARBA00023002"/>
    </source>
</evidence>
<dbReference type="PANTHER" id="PTHR46030:SF1">
    <property type="entry name" value="ALPHA-KETOGLUTARATE-DEPENDENT DIOXYGENASE ALKB HOMOLOG 6"/>
    <property type="match status" value="1"/>
</dbReference>
<gene>
    <name evidence="6" type="ORF">RHGRI_038238</name>
</gene>
<comment type="similarity">
    <text evidence="1">Belongs to the alkB family.</text>
</comment>
<dbReference type="AlphaFoldDB" id="A0AAV6HVW7"/>
<proteinExistence type="inferred from homology"/>
<dbReference type="Gene3D" id="2.60.120.590">
    <property type="entry name" value="Alpha-ketoglutarate-dependent dioxygenase AlkB-like"/>
    <property type="match status" value="1"/>
</dbReference>
<evidence type="ECO:0000313" key="7">
    <source>
        <dbReference type="Proteomes" id="UP000823749"/>
    </source>
</evidence>
<organism evidence="6 7">
    <name type="scientific">Rhododendron griersonianum</name>
    <dbReference type="NCBI Taxonomy" id="479676"/>
    <lineage>
        <taxon>Eukaryota</taxon>
        <taxon>Viridiplantae</taxon>
        <taxon>Streptophyta</taxon>
        <taxon>Embryophyta</taxon>
        <taxon>Tracheophyta</taxon>
        <taxon>Spermatophyta</taxon>
        <taxon>Magnoliopsida</taxon>
        <taxon>eudicotyledons</taxon>
        <taxon>Gunneridae</taxon>
        <taxon>Pentapetalae</taxon>
        <taxon>asterids</taxon>
        <taxon>Ericales</taxon>
        <taxon>Ericaceae</taxon>
        <taxon>Ericoideae</taxon>
        <taxon>Rhodoreae</taxon>
        <taxon>Rhododendron</taxon>
    </lineage>
</organism>
<dbReference type="Proteomes" id="UP000823749">
    <property type="component" value="Chromosome 13"/>
</dbReference>
<keyword evidence="2" id="KW-0479">Metal-binding</keyword>
<evidence type="ECO:0000256" key="3">
    <source>
        <dbReference type="ARBA" id="ARBA00022964"/>
    </source>
</evidence>
<dbReference type="GO" id="GO:0051213">
    <property type="term" value="F:dioxygenase activity"/>
    <property type="evidence" value="ECO:0007669"/>
    <property type="project" value="UniProtKB-KW"/>
</dbReference>
<dbReference type="InterPro" id="IPR037151">
    <property type="entry name" value="AlkB-like_sf"/>
</dbReference>
<dbReference type="GO" id="GO:0005634">
    <property type="term" value="C:nucleus"/>
    <property type="evidence" value="ECO:0007669"/>
    <property type="project" value="TreeGrafter"/>
</dbReference>
<dbReference type="GO" id="GO:0046872">
    <property type="term" value="F:metal ion binding"/>
    <property type="evidence" value="ECO:0007669"/>
    <property type="project" value="UniProtKB-KW"/>
</dbReference>
<keyword evidence="5" id="KW-0408">Iron</keyword>
<accession>A0AAV6HVW7</accession>
<evidence type="ECO:0008006" key="8">
    <source>
        <dbReference type="Google" id="ProtNLM"/>
    </source>
</evidence>
<keyword evidence="4" id="KW-0560">Oxidoreductase</keyword>
<dbReference type="InterPro" id="IPR032862">
    <property type="entry name" value="ALKBH6"/>
</dbReference>
<evidence type="ECO:0000256" key="1">
    <source>
        <dbReference type="ARBA" id="ARBA00007879"/>
    </source>
</evidence>
<dbReference type="EMBL" id="JACTNZ010000013">
    <property type="protein sequence ID" value="KAG5517799.1"/>
    <property type="molecule type" value="Genomic_DNA"/>
</dbReference>
<keyword evidence="7" id="KW-1185">Reference proteome</keyword>
<name>A0AAV6HVW7_9ERIC</name>
<evidence type="ECO:0000313" key="6">
    <source>
        <dbReference type="EMBL" id="KAG5517799.1"/>
    </source>
</evidence>
<dbReference type="PANTHER" id="PTHR46030">
    <property type="entry name" value="ALPHA-KETOGLUTARATE-DEPENDENT DIOXYGENASE ALKB HOMOLOG 6"/>
    <property type="match status" value="1"/>
</dbReference>
<dbReference type="SUPFAM" id="SSF51197">
    <property type="entry name" value="Clavaminate synthase-like"/>
    <property type="match status" value="1"/>
</dbReference>
<comment type="caution">
    <text evidence="6">The sequence shown here is derived from an EMBL/GenBank/DDBJ whole genome shotgun (WGS) entry which is preliminary data.</text>
</comment>
<sequence length="233" mass="26131">MERGEDLSSFVVGSVPTVYYIPDFITDADQQQLLNNIYQGPVSKWKSLKNRRLQNWGNDINDEKPLLLLIFYYSPHQDGPAYLPVVAILSLGSPVVMDFTPHSSLKLCTNTVMKDVEDKFPDGGAGDFETEKGLDGHHAFSVLLMPRSLLIFKDEAYSDYLHGIKDSAVQQYDGVVNAVECLKSHVAIQPLSGPENAFDTKKSGDVQTIHRLENRVSLTCRVVSRVHKNLFKF</sequence>
<evidence type="ECO:0000256" key="5">
    <source>
        <dbReference type="ARBA" id="ARBA00023004"/>
    </source>
</evidence>
<protein>
    <recommendedName>
        <fullName evidence="8">Alpha-ketoglutarate-dependent dioxygenase AlkB-like domain-containing protein</fullName>
    </recommendedName>
</protein>
<evidence type="ECO:0000256" key="2">
    <source>
        <dbReference type="ARBA" id="ARBA00022723"/>
    </source>
</evidence>